<proteinExistence type="predicted"/>
<feature type="transmembrane region" description="Helical" evidence="1">
    <location>
        <begin position="320"/>
        <end position="343"/>
    </location>
</feature>
<keyword evidence="2" id="KW-0503">Monooxygenase</keyword>
<dbReference type="Pfam" id="PF15461">
    <property type="entry name" value="BCD"/>
    <property type="match status" value="1"/>
</dbReference>
<keyword evidence="3" id="KW-1185">Reference proteome</keyword>
<dbReference type="GO" id="GO:0004497">
    <property type="term" value="F:monooxygenase activity"/>
    <property type="evidence" value="ECO:0007669"/>
    <property type="project" value="UniProtKB-KW"/>
</dbReference>
<dbReference type="OrthoDB" id="206064at2157"/>
<feature type="transmembrane region" description="Helical" evidence="1">
    <location>
        <begin position="239"/>
        <end position="260"/>
    </location>
</feature>
<dbReference type="Proteomes" id="UP000283805">
    <property type="component" value="Unassembled WGS sequence"/>
</dbReference>
<feature type="transmembrane region" description="Helical" evidence="1">
    <location>
        <begin position="81"/>
        <end position="99"/>
    </location>
</feature>
<keyword evidence="1" id="KW-0472">Membrane</keyword>
<dbReference type="EMBL" id="RAPO01000001">
    <property type="protein sequence ID" value="RKD97164.1"/>
    <property type="molecule type" value="Genomic_DNA"/>
</dbReference>
<comment type="caution">
    <text evidence="2">The sequence shown here is derived from an EMBL/GenBank/DDBJ whole genome shotgun (WGS) entry which is preliminary data.</text>
</comment>
<name>A0A3R7HYY4_9EURY</name>
<dbReference type="GO" id="GO:0016702">
    <property type="term" value="F:oxidoreductase activity, acting on single donors with incorporation of molecular oxygen, incorporation of two atoms of oxygen"/>
    <property type="evidence" value="ECO:0007669"/>
    <property type="project" value="InterPro"/>
</dbReference>
<feature type="transmembrane region" description="Helical" evidence="1">
    <location>
        <begin position="192"/>
        <end position="210"/>
    </location>
</feature>
<feature type="transmembrane region" description="Helical" evidence="1">
    <location>
        <begin position="49"/>
        <end position="69"/>
    </location>
</feature>
<accession>A0A3R7HYY4</accession>
<gene>
    <name evidence="2" type="ORF">ATJ93_0145</name>
</gene>
<keyword evidence="2" id="KW-0560">Oxidoreductase</keyword>
<keyword evidence="1" id="KW-1133">Transmembrane helix</keyword>
<reference evidence="2 3" key="1">
    <citation type="submission" date="2018-09" db="EMBL/GenBank/DDBJ databases">
        <title>Genomic Encyclopedia of Archaeal and Bacterial Type Strains, Phase II (KMG-II): from individual species to whole genera.</title>
        <authorList>
            <person name="Goeker M."/>
        </authorList>
    </citation>
    <scope>NUCLEOTIDE SEQUENCE [LARGE SCALE GENOMIC DNA]</scope>
    <source>
        <strain evidence="2 3">DSM 13151</strain>
    </source>
</reference>
<organism evidence="2 3">
    <name type="scientific">Halopiger aswanensis</name>
    <dbReference type="NCBI Taxonomy" id="148449"/>
    <lineage>
        <taxon>Archaea</taxon>
        <taxon>Methanobacteriati</taxon>
        <taxon>Methanobacteriota</taxon>
        <taxon>Stenosarchaea group</taxon>
        <taxon>Halobacteria</taxon>
        <taxon>Halobacteriales</taxon>
        <taxon>Natrialbaceae</taxon>
        <taxon>Halopiger</taxon>
    </lineage>
</organism>
<dbReference type="InterPro" id="IPR022270">
    <property type="entry name" value="Blh_diox"/>
</dbReference>
<feature type="transmembrane region" description="Helical" evidence="1">
    <location>
        <begin position="289"/>
        <end position="308"/>
    </location>
</feature>
<protein>
    <submittedName>
        <fullName evidence="2">Brp/Blh family beta-carotene 15,15'-monooxygenase</fullName>
    </submittedName>
</protein>
<dbReference type="NCBIfam" id="TIGR03753">
    <property type="entry name" value="blh_monoox"/>
    <property type="match status" value="1"/>
</dbReference>
<dbReference type="RefSeq" id="WP_120242735.1">
    <property type="nucleotide sequence ID" value="NZ_RAPO01000001.1"/>
</dbReference>
<evidence type="ECO:0000313" key="2">
    <source>
        <dbReference type="EMBL" id="RKD97164.1"/>
    </source>
</evidence>
<dbReference type="AlphaFoldDB" id="A0A3R7HYY4"/>
<feature type="transmembrane region" description="Helical" evidence="1">
    <location>
        <begin position="21"/>
        <end position="43"/>
    </location>
</feature>
<keyword evidence="1" id="KW-0812">Transmembrane</keyword>
<evidence type="ECO:0000256" key="1">
    <source>
        <dbReference type="SAM" id="Phobius"/>
    </source>
</evidence>
<sequence length="355" mass="37859">MQTVLLRQRSRLSLERLGIQGSRIALLALVLGFGLGAVAGWSLSLEAQLLVYLVGMIGLNLPHGGYEHVVNLRGRGVRFGVRYVALYLLCLAAFVAAFFLTPIVALGIGFTAAIAKAGYGDLRVLDAIAGRNRLEGRPRRTRRILAGFVRGGSVLIVPLLAHPGPFYGTAAYIASVVDPGAAVVLRESLPAVRLLVGAVFGTAIVGYVTLGTVDAIRSLEREPARSRSWLSDAAETTLLLTYFVVVPPIVAVGLYFPLWYSLRQLARERLATRPGPNAVESSRRATAGAVLAVGAATAAVAGLLWILVPNPLGGGELLPGLVAFYTLFVCLIALPHVAVGEWFDRRGGIWYVRQS</sequence>
<evidence type="ECO:0000313" key="3">
    <source>
        <dbReference type="Proteomes" id="UP000283805"/>
    </source>
</evidence>